<dbReference type="InterPro" id="IPR006175">
    <property type="entry name" value="YjgF/YER057c/UK114"/>
</dbReference>
<reference evidence="2" key="1">
    <citation type="journal article" date="2017" name="Genome Biol.">
        <title>Comparative genomics reveals high biological diversity and specific adaptations in the industrially and medically important fungal genus Aspergillus.</title>
        <authorList>
            <person name="de Vries R.P."/>
            <person name="Riley R."/>
            <person name="Wiebenga A."/>
            <person name="Aguilar-Osorio G."/>
            <person name="Amillis S."/>
            <person name="Uchima C.A."/>
            <person name="Anderluh G."/>
            <person name="Asadollahi M."/>
            <person name="Askin M."/>
            <person name="Barry K."/>
            <person name="Battaglia E."/>
            <person name="Bayram O."/>
            <person name="Benocci T."/>
            <person name="Braus-Stromeyer S.A."/>
            <person name="Caldana C."/>
            <person name="Canovas D."/>
            <person name="Cerqueira G.C."/>
            <person name="Chen F."/>
            <person name="Chen W."/>
            <person name="Choi C."/>
            <person name="Clum A."/>
            <person name="Dos Santos R.A."/>
            <person name="Damasio A.R."/>
            <person name="Diallinas G."/>
            <person name="Emri T."/>
            <person name="Fekete E."/>
            <person name="Flipphi M."/>
            <person name="Freyberg S."/>
            <person name="Gallo A."/>
            <person name="Gournas C."/>
            <person name="Habgood R."/>
            <person name="Hainaut M."/>
            <person name="Harispe M.L."/>
            <person name="Henrissat B."/>
            <person name="Hilden K.S."/>
            <person name="Hope R."/>
            <person name="Hossain A."/>
            <person name="Karabika E."/>
            <person name="Karaffa L."/>
            <person name="Karanyi Z."/>
            <person name="Krasevec N."/>
            <person name="Kuo A."/>
            <person name="Kusch H."/>
            <person name="LaButti K."/>
            <person name="Lagendijk E.L."/>
            <person name="Lapidus A."/>
            <person name="Levasseur A."/>
            <person name="Lindquist E."/>
            <person name="Lipzen A."/>
            <person name="Logrieco A.F."/>
            <person name="MacCabe A."/>
            <person name="Maekelae M.R."/>
            <person name="Malavazi I."/>
            <person name="Melin P."/>
            <person name="Meyer V."/>
            <person name="Mielnichuk N."/>
            <person name="Miskei M."/>
            <person name="Molnar A.P."/>
            <person name="Mule G."/>
            <person name="Ngan C.Y."/>
            <person name="Orejas M."/>
            <person name="Orosz E."/>
            <person name="Ouedraogo J.P."/>
            <person name="Overkamp K.M."/>
            <person name="Park H.-S."/>
            <person name="Perrone G."/>
            <person name="Piumi F."/>
            <person name="Punt P.J."/>
            <person name="Ram A.F."/>
            <person name="Ramon A."/>
            <person name="Rauscher S."/>
            <person name="Record E."/>
            <person name="Riano-Pachon D.M."/>
            <person name="Robert V."/>
            <person name="Roehrig J."/>
            <person name="Ruller R."/>
            <person name="Salamov A."/>
            <person name="Salih N.S."/>
            <person name="Samson R.A."/>
            <person name="Sandor E."/>
            <person name="Sanguinetti M."/>
            <person name="Schuetze T."/>
            <person name="Sepcic K."/>
            <person name="Shelest E."/>
            <person name="Sherlock G."/>
            <person name="Sophianopoulou V."/>
            <person name="Squina F.M."/>
            <person name="Sun H."/>
            <person name="Susca A."/>
            <person name="Todd R.B."/>
            <person name="Tsang A."/>
            <person name="Unkles S.E."/>
            <person name="van de Wiele N."/>
            <person name="van Rossen-Uffink D."/>
            <person name="Oliveira J.V."/>
            <person name="Vesth T.C."/>
            <person name="Visser J."/>
            <person name="Yu J.-H."/>
            <person name="Zhou M."/>
            <person name="Andersen M.R."/>
            <person name="Archer D.B."/>
            <person name="Baker S.E."/>
            <person name="Benoit I."/>
            <person name="Brakhage A.A."/>
            <person name="Braus G.H."/>
            <person name="Fischer R."/>
            <person name="Frisvad J.C."/>
            <person name="Goldman G.H."/>
            <person name="Houbraken J."/>
            <person name="Oakley B."/>
            <person name="Pocsi I."/>
            <person name="Scazzocchio C."/>
            <person name="Seiboth B."/>
            <person name="vanKuyk P.A."/>
            <person name="Wortman J."/>
            <person name="Dyer P.S."/>
            <person name="Grigoriev I.V."/>
        </authorList>
    </citation>
    <scope>NUCLEOTIDE SEQUENCE [LARGE SCALE GENOMIC DNA]</scope>
    <source>
        <strain evidence="2">CBS 506.65</strain>
    </source>
</reference>
<dbReference type="VEuPathDB" id="FungiDB:ASPZODRAFT_154389"/>
<dbReference type="RefSeq" id="XP_022578409.1">
    <property type="nucleotide sequence ID" value="XM_022726081.1"/>
</dbReference>
<protein>
    <submittedName>
        <fullName evidence="1">Uncharacterized protein</fullName>
    </submittedName>
</protein>
<dbReference type="GeneID" id="34612545"/>
<gene>
    <name evidence="1" type="ORF">ASPZODRAFT_154389</name>
</gene>
<dbReference type="AlphaFoldDB" id="A0A1L9S9T4"/>
<dbReference type="Proteomes" id="UP000184188">
    <property type="component" value="Unassembled WGS sequence"/>
</dbReference>
<dbReference type="EMBL" id="KV878350">
    <property type="protein sequence ID" value="OJJ43899.1"/>
    <property type="molecule type" value="Genomic_DNA"/>
</dbReference>
<organism evidence="1 2">
    <name type="scientific">Penicilliopsis zonata CBS 506.65</name>
    <dbReference type="NCBI Taxonomy" id="1073090"/>
    <lineage>
        <taxon>Eukaryota</taxon>
        <taxon>Fungi</taxon>
        <taxon>Dikarya</taxon>
        <taxon>Ascomycota</taxon>
        <taxon>Pezizomycotina</taxon>
        <taxon>Eurotiomycetes</taxon>
        <taxon>Eurotiomycetidae</taxon>
        <taxon>Eurotiales</taxon>
        <taxon>Aspergillaceae</taxon>
        <taxon>Penicilliopsis</taxon>
    </lineage>
</organism>
<keyword evidence="2" id="KW-1185">Reference proteome</keyword>
<dbReference type="Gene3D" id="3.30.1330.40">
    <property type="entry name" value="RutC-like"/>
    <property type="match status" value="1"/>
</dbReference>
<proteinExistence type="predicted"/>
<name>A0A1L9S9T4_9EURO</name>
<evidence type="ECO:0000313" key="1">
    <source>
        <dbReference type="EMBL" id="OJJ43899.1"/>
    </source>
</evidence>
<accession>A0A1L9S9T4</accession>
<dbReference type="OrthoDB" id="309640at2759"/>
<dbReference type="SUPFAM" id="SSF55298">
    <property type="entry name" value="YjgF-like"/>
    <property type="match status" value="1"/>
</dbReference>
<dbReference type="Pfam" id="PF01042">
    <property type="entry name" value="Ribonuc_L-PSP"/>
    <property type="match status" value="1"/>
</dbReference>
<evidence type="ECO:0000313" key="2">
    <source>
        <dbReference type="Proteomes" id="UP000184188"/>
    </source>
</evidence>
<sequence>MSNLTFYSRPGRGEEFRNKFGFSECCIIGDKLELAGQAGMLDSMEISENLEEEISQAFDNINGVILHALEQANHPTSSSGKSGWDRVFKVRTYHTNLDQEEIHEQTIQAMVAQVKKWCPDHQPIWTMVGVSSLPFPGQNVEIEVEAFLGEK</sequence>
<dbReference type="InterPro" id="IPR035959">
    <property type="entry name" value="RutC-like_sf"/>
</dbReference>